<protein>
    <submittedName>
        <fullName evidence="2">Uncharacterized protein</fullName>
    </submittedName>
</protein>
<dbReference type="AlphaFoldDB" id="A0A6A3G4J8"/>
<evidence type="ECO:0000313" key="3">
    <source>
        <dbReference type="Proteomes" id="UP000429607"/>
    </source>
</evidence>
<proteinExistence type="predicted"/>
<feature type="region of interest" description="Disordered" evidence="1">
    <location>
        <begin position="35"/>
        <end position="58"/>
    </location>
</feature>
<sequence length="93" mass="10302">MDNYVAMRHLHAYLPYVELEIKSWPIARIIKWGKGAEGTEPPDASAPGGGYQTPKAPRSMRCTRVLTTPPVPPRRRTNRGKQTTAVAVFVANT</sequence>
<dbReference type="Proteomes" id="UP000429607">
    <property type="component" value="Unassembled WGS sequence"/>
</dbReference>
<evidence type="ECO:0000313" key="2">
    <source>
        <dbReference type="EMBL" id="KAE8953444.1"/>
    </source>
</evidence>
<evidence type="ECO:0000256" key="1">
    <source>
        <dbReference type="SAM" id="MobiDB-lite"/>
    </source>
</evidence>
<feature type="non-terminal residue" evidence="2">
    <location>
        <position position="93"/>
    </location>
</feature>
<name>A0A6A3G4J8_9STRA</name>
<reference evidence="2 3" key="1">
    <citation type="submission" date="2018-09" db="EMBL/GenBank/DDBJ databases">
        <title>Genomic investigation of the strawberry pathogen Phytophthora fragariae indicates pathogenicity is determined by transcriptional variation in three key races.</title>
        <authorList>
            <person name="Adams T.M."/>
            <person name="Armitage A.D."/>
            <person name="Sobczyk M.K."/>
            <person name="Bates H.J."/>
            <person name="Dunwell J.M."/>
            <person name="Nellist C.F."/>
            <person name="Harrison R.J."/>
        </authorList>
    </citation>
    <scope>NUCLEOTIDE SEQUENCE [LARGE SCALE GENOMIC DNA]</scope>
    <source>
        <strain evidence="2 3">SCRP249</strain>
    </source>
</reference>
<accession>A0A6A3G4J8</accession>
<gene>
    <name evidence="2" type="ORF">PR001_g32879</name>
</gene>
<organism evidence="2 3">
    <name type="scientific">Phytophthora rubi</name>
    <dbReference type="NCBI Taxonomy" id="129364"/>
    <lineage>
        <taxon>Eukaryota</taxon>
        <taxon>Sar</taxon>
        <taxon>Stramenopiles</taxon>
        <taxon>Oomycota</taxon>
        <taxon>Peronosporomycetes</taxon>
        <taxon>Peronosporales</taxon>
        <taxon>Peronosporaceae</taxon>
        <taxon>Phytophthora</taxon>
    </lineage>
</organism>
<dbReference type="EMBL" id="QXFV01010680">
    <property type="protein sequence ID" value="KAE8953444.1"/>
    <property type="molecule type" value="Genomic_DNA"/>
</dbReference>
<comment type="caution">
    <text evidence="2">The sequence shown here is derived from an EMBL/GenBank/DDBJ whole genome shotgun (WGS) entry which is preliminary data.</text>
</comment>